<dbReference type="EMBL" id="VSSQ01006739">
    <property type="protein sequence ID" value="MPM33713.1"/>
    <property type="molecule type" value="Genomic_DNA"/>
</dbReference>
<name>A0A644Z4S2_9ZZZZ</name>
<sequence length="59" mass="6648">METVCNTILDFCNIIGNTRKDIPFPVGIKVTYMQFGDFLKQCVPDVPHDMGSHAHQNPL</sequence>
<organism evidence="1">
    <name type="scientific">bioreactor metagenome</name>
    <dbReference type="NCBI Taxonomy" id="1076179"/>
    <lineage>
        <taxon>unclassified sequences</taxon>
        <taxon>metagenomes</taxon>
        <taxon>ecological metagenomes</taxon>
    </lineage>
</organism>
<dbReference type="AlphaFoldDB" id="A0A644Z4S2"/>
<accession>A0A644Z4S2</accession>
<protein>
    <submittedName>
        <fullName evidence="1">Uncharacterized protein</fullName>
    </submittedName>
</protein>
<comment type="caution">
    <text evidence="1">The sequence shown here is derived from an EMBL/GenBank/DDBJ whole genome shotgun (WGS) entry which is preliminary data.</text>
</comment>
<evidence type="ECO:0000313" key="1">
    <source>
        <dbReference type="EMBL" id="MPM33713.1"/>
    </source>
</evidence>
<gene>
    <name evidence="1" type="ORF">SDC9_80291</name>
</gene>
<reference evidence="1" key="1">
    <citation type="submission" date="2019-08" db="EMBL/GenBank/DDBJ databases">
        <authorList>
            <person name="Kucharzyk K."/>
            <person name="Murdoch R.W."/>
            <person name="Higgins S."/>
            <person name="Loffler F."/>
        </authorList>
    </citation>
    <scope>NUCLEOTIDE SEQUENCE</scope>
</reference>
<proteinExistence type="predicted"/>